<organism evidence="2">
    <name type="scientific">uncultured alpha proteobacterium HF0070_05I22</name>
    <dbReference type="NCBI Taxonomy" id="710803"/>
    <lineage>
        <taxon>Bacteria</taxon>
        <taxon>Pseudomonadati</taxon>
        <taxon>Pseudomonadota</taxon>
        <taxon>Alphaproteobacteria</taxon>
        <taxon>environmental samples</taxon>
    </lineage>
</organism>
<dbReference type="PIRSF" id="PIRSF032131">
    <property type="entry name" value="UCP032131"/>
    <property type="match status" value="1"/>
</dbReference>
<accession>E0XX69</accession>
<feature type="compositionally biased region" description="Low complexity" evidence="1">
    <location>
        <begin position="70"/>
        <end position="102"/>
    </location>
</feature>
<dbReference type="InterPro" id="IPR009562">
    <property type="entry name" value="DUF1178"/>
</dbReference>
<proteinExistence type="predicted"/>
<evidence type="ECO:0000256" key="1">
    <source>
        <dbReference type="SAM" id="MobiDB-lite"/>
    </source>
</evidence>
<name>E0XX69_9PROT</name>
<sequence>MIKYQLVCDQNHKFEGWFHGSAAYDEQAANGLLRCPLCDSDQVKRALMTPNLASPKRRKSIAPSAANQLPAAESAASVPEASAPFPPSRAAASHAATSGQAPVTRAEQVQAFGAALAELRQLRQKIIKECRDVGDNFAQEARKIHYGQAEAEGIYGQATTEERELLKDEGIEIFDMPWVPPDH</sequence>
<reference evidence="2" key="1">
    <citation type="journal article" date="2011" name="Environ. Microbiol.">
        <title>Time-series analyses of Monterey Bay coastal microbial picoplankton using a 'genome proxy' microarray.</title>
        <authorList>
            <person name="Rich V.I."/>
            <person name="Pham V.D."/>
            <person name="Eppley J."/>
            <person name="Shi Y."/>
            <person name="DeLong E.F."/>
        </authorList>
    </citation>
    <scope>NUCLEOTIDE SEQUENCE</scope>
</reference>
<dbReference type="Pfam" id="PF06676">
    <property type="entry name" value="DUF1178"/>
    <property type="match status" value="1"/>
</dbReference>
<dbReference type="AlphaFoldDB" id="E0XX69"/>
<dbReference type="EMBL" id="GU474907">
    <property type="protein sequence ID" value="ADI19010.1"/>
    <property type="molecule type" value="Genomic_DNA"/>
</dbReference>
<protein>
    <submittedName>
        <fullName evidence="2">Uncharacterized protein conserved in bacteria</fullName>
    </submittedName>
</protein>
<evidence type="ECO:0000313" key="2">
    <source>
        <dbReference type="EMBL" id="ADI19010.1"/>
    </source>
</evidence>
<feature type="region of interest" description="Disordered" evidence="1">
    <location>
        <begin position="50"/>
        <end position="102"/>
    </location>
</feature>